<keyword evidence="4" id="KW-1185">Reference proteome</keyword>
<feature type="domain" description="HMA" evidence="2">
    <location>
        <begin position="2"/>
        <end position="68"/>
    </location>
</feature>
<dbReference type="PANTHER" id="PTHR46594:SF4">
    <property type="entry name" value="P-TYPE CATION-TRANSPORTING ATPASE"/>
    <property type="match status" value="1"/>
</dbReference>
<reference evidence="3 4" key="1">
    <citation type="journal article" date="2012" name="J. Bacteriol.">
        <title>Draft Genome Sequence of Novosphingobium nitrogenifigens Y88T.</title>
        <authorList>
            <person name="Strabala T.J."/>
            <person name="Macdonald L."/>
            <person name="Liu V."/>
            <person name="Smit A.M."/>
        </authorList>
    </citation>
    <scope>NUCLEOTIDE SEQUENCE [LARGE SCALE GENOMIC DNA]</scope>
    <source>
        <strain evidence="3 4">DSM 19370</strain>
    </source>
</reference>
<dbReference type="SUPFAM" id="SSF55008">
    <property type="entry name" value="HMA, heavy metal-associated domain"/>
    <property type="match status" value="1"/>
</dbReference>
<name>F1Z406_9SPHN</name>
<dbReference type="InterPro" id="IPR017969">
    <property type="entry name" value="Heavy-metal-associated_CS"/>
</dbReference>
<dbReference type="OrthoDB" id="9814359at2"/>
<dbReference type="PANTHER" id="PTHR46594">
    <property type="entry name" value="P-TYPE CATION-TRANSPORTING ATPASE"/>
    <property type="match status" value="1"/>
</dbReference>
<dbReference type="InterPro" id="IPR006121">
    <property type="entry name" value="HMA_dom"/>
</dbReference>
<evidence type="ECO:0000259" key="2">
    <source>
        <dbReference type="PROSITE" id="PS50846"/>
    </source>
</evidence>
<dbReference type="EMBL" id="AEWJ01000013">
    <property type="protein sequence ID" value="EGD60670.1"/>
    <property type="molecule type" value="Genomic_DNA"/>
</dbReference>
<dbReference type="Gene3D" id="3.30.70.100">
    <property type="match status" value="1"/>
</dbReference>
<dbReference type="eggNOG" id="COG2608">
    <property type="taxonomic scope" value="Bacteria"/>
</dbReference>
<organism evidence="3 4">
    <name type="scientific">Novosphingobium nitrogenifigens DSM 19370</name>
    <dbReference type="NCBI Taxonomy" id="983920"/>
    <lineage>
        <taxon>Bacteria</taxon>
        <taxon>Pseudomonadati</taxon>
        <taxon>Pseudomonadota</taxon>
        <taxon>Alphaproteobacteria</taxon>
        <taxon>Sphingomonadales</taxon>
        <taxon>Sphingomonadaceae</taxon>
        <taxon>Novosphingobium</taxon>
    </lineage>
</organism>
<dbReference type="GO" id="GO:0046872">
    <property type="term" value="F:metal ion binding"/>
    <property type="evidence" value="ECO:0007669"/>
    <property type="project" value="UniProtKB-KW"/>
</dbReference>
<evidence type="ECO:0000256" key="1">
    <source>
        <dbReference type="ARBA" id="ARBA00022723"/>
    </source>
</evidence>
<dbReference type="InterPro" id="IPR036163">
    <property type="entry name" value="HMA_dom_sf"/>
</dbReference>
<evidence type="ECO:0000313" key="4">
    <source>
        <dbReference type="Proteomes" id="UP000004728"/>
    </source>
</evidence>
<dbReference type="PROSITE" id="PS50846">
    <property type="entry name" value="HMA_2"/>
    <property type="match status" value="1"/>
</dbReference>
<sequence>MSHIQLTVEGMTCTGCSNRLKRVLEGEDGVQSADVVLETKQVSVDFDSAVIDRAAIETAIADAGFSVAAG</sequence>
<keyword evidence="1" id="KW-0479">Metal-binding</keyword>
<accession>F1Z406</accession>
<gene>
    <name evidence="3" type="ORF">Y88_1751</name>
</gene>
<dbReference type="CDD" id="cd00371">
    <property type="entry name" value="HMA"/>
    <property type="match status" value="1"/>
</dbReference>
<dbReference type="PROSITE" id="PS01047">
    <property type="entry name" value="HMA_1"/>
    <property type="match status" value="1"/>
</dbReference>
<proteinExistence type="predicted"/>
<dbReference type="Pfam" id="PF00403">
    <property type="entry name" value="HMA"/>
    <property type="match status" value="1"/>
</dbReference>
<dbReference type="STRING" id="983920.Y88_1751"/>
<evidence type="ECO:0000313" key="3">
    <source>
        <dbReference type="EMBL" id="EGD60670.1"/>
    </source>
</evidence>
<dbReference type="InParanoid" id="F1Z406"/>
<comment type="caution">
    <text evidence="3">The sequence shown here is derived from an EMBL/GenBank/DDBJ whole genome shotgun (WGS) entry which is preliminary data.</text>
</comment>
<dbReference type="Proteomes" id="UP000004728">
    <property type="component" value="Unassembled WGS sequence"/>
</dbReference>
<dbReference type="FunFam" id="3.30.70.100:FF:000005">
    <property type="entry name" value="Copper-exporting P-type ATPase A"/>
    <property type="match status" value="1"/>
</dbReference>
<dbReference type="RefSeq" id="WP_008068600.1">
    <property type="nucleotide sequence ID" value="NZ_AQWK01000010.1"/>
</dbReference>
<dbReference type="HOGENOM" id="CLU_134973_10_2_5"/>
<dbReference type="AlphaFoldDB" id="F1Z406"/>
<protein>
    <recommendedName>
        <fullName evidence="2">HMA domain-containing protein</fullName>
    </recommendedName>
</protein>